<evidence type="ECO:0000313" key="6">
    <source>
        <dbReference type="Proteomes" id="UP000189818"/>
    </source>
</evidence>
<dbReference type="GO" id="GO:0008757">
    <property type="term" value="F:S-adenosylmethionine-dependent methyltransferase activity"/>
    <property type="evidence" value="ECO:0007669"/>
    <property type="project" value="InterPro"/>
</dbReference>
<keyword evidence="3" id="KW-0949">S-adenosyl-L-methionine</keyword>
<dbReference type="Pfam" id="PF08241">
    <property type="entry name" value="Methyltransf_11"/>
    <property type="match status" value="1"/>
</dbReference>
<dbReference type="AlphaFoldDB" id="A0A1T5CJ61"/>
<protein>
    <submittedName>
        <fullName evidence="5">Methyltransferase domain-containing protein</fullName>
    </submittedName>
</protein>
<feature type="domain" description="Methyltransferase type 11" evidence="4">
    <location>
        <begin position="50"/>
        <end position="146"/>
    </location>
</feature>
<dbReference type="SUPFAM" id="SSF53335">
    <property type="entry name" value="S-adenosyl-L-methionine-dependent methyltransferases"/>
    <property type="match status" value="1"/>
</dbReference>
<dbReference type="InterPro" id="IPR029063">
    <property type="entry name" value="SAM-dependent_MTases_sf"/>
</dbReference>
<dbReference type="PANTHER" id="PTHR42912:SF93">
    <property type="entry name" value="N6-ADENOSINE-METHYLTRANSFERASE TMT1A"/>
    <property type="match status" value="1"/>
</dbReference>
<keyword evidence="1 5" id="KW-0489">Methyltransferase</keyword>
<sequence length="253" mass="27228">MNDDSQHNDRIISQFTRWAQPFAELPIHSAEDGMARTLAAAVIAPTDRVLDVACGPGIVACAAAAHAAHVTGIDLTPAMIEQAQARQAAAGLANLDWRTGDATALPFADASFDRVVTRYSFHHLREPGRALAEMRRVCRPGGRIVVIDATPAPECQAAYDRMETLRDPSHTSALTLDQLRGLGQAAGLEEAIVDSYRLEALLATLADADDMAALDAMFDADIASGEDRIGVQAWRAADGVRFLFPISIVAWRR</sequence>
<dbReference type="RefSeq" id="WP_079648012.1">
    <property type="nucleotide sequence ID" value="NZ_FUYM01000004.1"/>
</dbReference>
<reference evidence="6" key="1">
    <citation type="submission" date="2017-02" db="EMBL/GenBank/DDBJ databases">
        <authorList>
            <person name="Varghese N."/>
            <person name="Submissions S."/>
        </authorList>
    </citation>
    <scope>NUCLEOTIDE SEQUENCE [LARGE SCALE GENOMIC DNA]</scope>
    <source>
        <strain evidence="6">UM2</strain>
    </source>
</reference>
<evidence type="ECO:0000256" key="2">
    <source>
        <dbReference type="ARBA" id="ARBA00022679"/>
    </source>
</evidence>
<dbReference type="PANTHER" id="PTHR42912">
    <property type="entry name" value="METHYLTRANSFERASE"/>
    <property type="match status" value="1"/>
</dbReference>
<evidence type="ECO:0000313" key="5">
    <source>
        <dbReference type="EMBL" id="SKB59512.1"/>
    </source>
</evidence>
<dbReference type="Proteomes" id="UP000189818">
    <property type="component" value="Unassembled WGS sequence"/>
</dbReference>
<gene>
    <name evidence="5" type="ORF">SAMN06295920_10495</name>
</gene>
<accession>A0A1T5CJ61</accession>
<keyword evidence="2 5" id="KW-0808">Transferase</keyword>
<dbReference type="OrthoDB" id="9777830at2"/>
<proteinExistence type="predicted"/>
<dbReference type="InterPro" id="IPR050508">
    <property type="entry name" value="Methyltransf_Superfamily"/>
</dbReference>
<dbReference type="Gene3D" id="3.40.50.150">
    <property type="entry name" value="Vaccinia Virus protein VP39"/>
    <property type="match status" value="1"/>
</dbReference>
<name>A0A1T5CJ61_9SPHN</name>
<evidence type="ECO:0000256" key="1">
    <source>
        <dbReference type="ARBA" id="ARBA00022603"/>
    </source>
</evidence>
<evidence type="ECO:0000259" key="4">
    <source>
        <dbReference type="Pfam" id="PF08241"/>
    </source>
</evidence>
<dbReference type="GO" id="GO:0032259">
    <property type="term" value="P:methylation"/>
    <property type="evidence" value="ECO:0007669"/>
    <property type="project" value="UniProtKB-KW"/>
</dbReference>
<keyword evidence="6" id="KW-1185">Reference proteome</keyword>
<evidence type="ECO:0000256" key="3">
    <source>
        <dbReference type="ARBA" id="ARBA00022691"/>
    </source>
</evidence>
<dbReference type="InterPro" id="IPR023576">
    <property type="entry name" value="UbiE/COQ5_MeTrFase_CS"/>
</dbReference>
<dbReference type="PROSITE" id="PS01184">
    <property type="entry name" value="UBIE_2"/>
    <property type="match status" value="1"/>
</dbReference>
<dbReference type="CDD" id="cd02440">
    <property type="entry name" value="AdoMet_MTases"/>
    <property type="match status" value="1"/>
</dbReference>
<organism evidence="5 6">
    <name type="scientific">Rhizorhabdus histidinilytica</name>
    <dbReference type="NCBI Taxonomy" id="439228"/>
    <lineage>
        <taxon>Bacteria</taxon>
        <taxon>Pseudomonadati</taxon>
        <taxon>Pseudomonadota</taxon>
        <taxon>Alphaproteobacteria</taxon>
        <taxon>Sphingomonadales</taxon>
        <taxon>Sphingomonadaceae</taxon>
        <taxon>Rhizorhabdus</taxon>
    </lineage>
</organism>
<dbReference type="InterPro" id="IPR013216">
    <property type="entry name" value="Methyltransf_11"/>
</dbReference>
<dbReference type="STRING" id="439228.SAMN06295920_10495"/>
<dbReference type="EMBL" id="FUYM01000004">
    <property type="protein sequence ID" value="SKB59512.1"/>
    <property type="molecule type" value="Genomic_DNA"/>
</dbReference>